<feature type="region of interest" description="Disordered" evidence="1">
    <location>
        <begin position="405"/>
        <end position="446"/>
    </location>
</feature>
<feature type="region of interest" description="Disordered" evidence="1">
    <location>
        <begin position="141"/>
        <end position="162"/>
    </location>
</feature>
<feature type="compositionally biased region" description="Polar residues" evidence="1">
    <location>
        <begin position="269"/>
        <end position="286"/>
    </location>
</feature>
<feature type="region of interest" description="Disordered" evidence="1">
    <location>
        <begin position="246"/>
        <end position="303"/>
    </location>
</feature>
<keyword evidence="4" id="KW-1185">Reference proteome</keyword>
<dbReference type="Proteomes" id="UP000014760">
    <property type="component" value="Unassembled WGS sequence"/>
</dbReference>
<gene>
    <name evidence="2" type="ORF">CAPTEDRAFT_199402</name>
</gene>
<sequence>MSVYGNSVYHYTTSDSIQLTEKHARAKNKGPRGTQPQNMNIINDFTECIGSARAERTLAHGYQAAEPTSPRRAKELNVKTRSTIRTFDPLEEYEWNKRTTEDLVKRAKEILKNKDCKPEEMEPVSASDDVDVELFDDGITRRSSSTSSAELNPSSTVSVADSTNVQPRENLPVTNRYYSSYDPVNNSWTTGSRPARDLDLDHHLDKIKSRRELSQDCGRRKLRYSKKYTGDGVSVAELNRHLPQYSQRRSFEISRPTSSSYTRTRYSDGGSSYPTEGGVNSSYTRTRYSDGGINPGINSSSYTSSRYSDGGSCASDGFNQYEDSYNDASFDEFNEDSTDGQTNPGVIKLEETTPKKTEWTHRSEALTLDGDALESLVPGQLAIEGTKRAGVVQIPVLKGAISDDEGVREEEGIRGKSIPIVIKREEESKESPPTQKEAAGEEGGFKEKVIYSRGTFKSADKPKQSLW</sequence>
<name>R7UW99_CAPTE</name>
<accession>R7UW99</accession>
<dbReference type="HOGENOM" id="CLU_585596_0_0_1"/>
<reference evidence="4" key="1">
    <citation type="submission" date="2012-12" db="EMBL/GenBank/DDBJ databases">
        <authorList>
            <person name="Hellsten U."/>
            <person name="Grimwood J."/>
            <person name="Chapman J.A."/>
            <person name="Shapiro H."/>
            <person name="Aerts A."/>
            <person name="Otillar R.P."/>
            <person name="Terry A.Y."/>
            <person name="Boore J.L."/>
            <person name="Simakov O."/>
            <person name="Marletaz F."/>
            <person name="Cho S.-J."/>
            <person name="Edsinger-Gonzales E."/>
            <person name="Havlak P."/>
            <person name="Kuo D.-H."/>
            <person name="Larsson T."/>
            <person name="Lv J."/>
            <person name="Arendt D."/>
            <person name="Savage R."/>
            <person name="Osoegawa K."/>
            <person name="de Jong P."/>
            <person name="Lindberg D.R."/>
            <person name="Seaver E.C."/>
            <person name="Weisblat D.A."/>
            <person name="Putnam N.H."/>
            <person name="Grigoriev I.V."/>
            <person name="Rokhsar D.S."/>
        </authorList>
    </citation>
    <scope>NUCLEOTIDE SEQUENCE</scope>
    <source>
        <strain evidence="4">I ESC-2004</strain>
    </source>
</reference>
<protein>
    <submittedName>
        <fullName evidence="2 3">Uncharacterized protein</fullName>
    </submittedName>
</protein>
<organism evidence="2">
    <name type="scientific">Capitella teleta</name>
    <name type="common">Polychaete worm</name>
    <dbReference type="NCBI Taxonomy" id="283909"/>
    <lineage>
        <taxon>Eukaryota</taxon>
        <taxon>Metazoa</taxon>
        <taxon>Spiralia</taxon>
        <taxon>Lophotrochozoa</taxon>
        <taxon>Annelida</taxon>
        <taxon>Polychaeta</taxon>
        <taxon>Sedentaria</taxon>
        <taxon>Scolecida</taxon>
        <taxon>Capitellidae</taxon>
        <taxon>Capitella</taxon>
    </lineage>
</organism>
<dbReference type="EMBL" id="KB297182">
    <property type="protein sequence ID" value="ELU10903.1"/>
    <property type="molecule type" value="Genomic_DNA"/>
</dbReference>
<evidence type="ECO:0000313" key="3">
    <source>
        <dbReference type="EnsemblMetazoa" id="CapteP199402"/>
    </source>
</evidence>
<reference evidence="3" key="3">
    <citation type="submission" date="2015-06" db="UniProtKB">
        <authorList>
            <consortium name="EnsemblMetazoa"/>
        </authorList>
    </citation>
    <scope>IDENTIFICATION</scope>
</reference>
<dbReference type="EMBL" id="AMQN01005953">
    <property type="status" value="NOT_ANNOTATED_CDS"/>
    <property type="molecule type" value="Genomic_DNA"/>
</dbReference>
<dbReference type="AlphaFoldDB" id="R7UW99"/>
<evidence type="ECO:0000256" key="1">
    <source>
        <dbReference type="SAM" id="MobiDB-lite"/>
    </source>
</evidence>
<dbReference type="EnsemblMetazoa" id="CapteT199402">
    <property type="protein sequence ID" value="CapteP199402"/>
    <property type="gene ID" value="CapteG199402"/>
</dbReference>
<evidence type="ECO:0000313" key="2">
    <source>
        <dbReference type="EMBL" id="ELU10903.1"/>
    </source>
</evidence>
<evidence type="ECO:0000313" key="4">
    <source>
        <dbReference type="Proteomes" id="UP000014760"/>
    </source>
</evidence>
<proteinExistence type="predicted"/>
<reference evidence="2 4" key="2">
    <citation type="journal article" date="2013" name="Nature">
        <title>Insights into bilaterian evolution from three spiralian genomes.</title>
        <authorList>
            <person name="Simakov O."/>
            <person name="Marletaz F."/>
            <person name="Cho S.J."/>
            <person name="Edsinger-Gonzales E."/>
            <person name="Havlak P."/>
            <person name="Hellsten U."/>
            <person name="Kuo D.H."/>
            <person name="Larsson T."/>
            <person name="Lv J."/>
            <person name="Arendt D."/>
            <person name="Savage R."/>
            <person name="Osoegawa K."/>
            <person name="de Jong P."/>
            <person name="Grimwood J."/>
            <person name="Chapman J.A."/>
            <person name="Shapiro H."/>
            <person name="Aerts A."/>
            <person name="Otillar R.P."/>
            <person name="Terry A.Y."/>
            <person name="Boore J.L."/>
            <person name="Grigoriev I.V."/>
            <person name="Lindberg D.R."/>
            <person name="Seaver E.C."/>
            <person name="Weisblat D.A."/>
            <person name="Putnam N.H."/>
            <person name="Rokhsar D.S."/>
        </authorList>
    </citation>
    <scope>NUCLEOTIDE SEQUENCE</scope>
    <source>
        <strain evidence="2 4">I ESC-2004</strain>
    </source>
</reference>
<feature type="compositionally biased region" description="Low complexity" evidence="1">
    <location>
        <begin position="254"/>
        <end position="264"/>
    </location>
</feature>